<accession>A0A0B7BW90</accession>
<organism evidence="1">
    <name type="scientific">Arion vulgaris</name>
    <dbReference type="NCBI Taxonomy" id="1028688"/>
    <lineage>
        <taxon>Eukaryota</taxon>
        <taxon>Metazoa</taxon>
        <taxon>Spiralia</taxon>
        <taxon>Lophotrochozoa</taxon>
        <taxon>Mollusca</taxon>
        <taxon>Gastropoda</taxon>
        <taxon>Heterobranchia</taxon>
        <taxon>Euthyneura</taxon>
        <taxon>Panpulmonata</taxon>
        <taxon>Eupulmonata</taxon>
        <taxon>Stylommatophora</taxon>
        <taxon>Helicina</taxon>
        <taxon>Arionoidea</taxon>
        <taxon>Arionidae</taxon>
        <taxon>Arion</taxon>
    </lineage>
</organism>
<sequence>MSHQRVENKDTSSMLGVSYSSLAFSDVFLSSLNQFYLISLQSGGGYIFTLIP</sequence>
<evidence type="ECO:0000313" key="1">
    <source>
        <dbReference type="EMBL" id="CEK96636.1"/>
    </source>
</evidence>
<name>A0A0B7BW90_9EUPU</name>
<gene>
    <name evidence="1" type="primary">ORF212831</name>
</gene>
<dbReference type="EMBL" id="HACG01049771">
    <property type="protein sequence ID" value="CEK96636.1"/>
    <property type="molecule type" value="Transcribed_RNA"/>
</dbReference>
<reference evidence="1" key="1">
    <citation type="submission" date="2014-12" db="EMBL/GenBank/DDBJ databases">
        <title>Insight into the proteome of Arion vulgaris.</title>
        <authorList>
            <person name="Aradska J."/>
            <person name="Bulat T."/>
            <person name="Smidak R."/>
            <person name="Sarate P."/>
            <person name="Gangsoo J."/>
            <person name="Sialana F."/>
            <person name="Bilban M."/>
            <person name="Lubec G."/>
        </authorList>
    </citation>
    <scope>NUCLEOTIDE SEQUENCE</scope>
    <source>
        <tissue evidence="1">Skin</tissue>
    </source>
</reference>
<proteinExistence type="predicted"/>
<dbReference type="AlphaFoldDB" id="A0A0B7BW90"/>
<protein>
    <submittedName>
        <fullName evidence="1">Uncharacterized protein</fullName>
    </submittedName>
</protein>